<dbReference type="Proteomes" id="UP001165541">
    <property type="component" value="Unassembled WGS sequence"/>
</dbReference>
<reference evidence="2" key="1">
    <citation type="submission" date="2022-05" db="EMBL/GenBank/DDBJ databases">
        <title>Schlegelella sp. nov., isolated from mangrove soil.</title>
        <authorList>
            <person name="Liu Y."/>
            <person name="Ge X."/>
            <person name="Liu W."/>
        </authorList>
    </citation>
    <scope>NUCLEOTIDE SEQUENCE</scope>
    <source>
        <strain evidence="2">S2-27</strain>
    </source>
</reference>
<dbReference type="EMBL" id="JAMKFE010000002">
    <property type="protein sequence ID" value="MCM5678615.1"/>
    <property type="molecule type" value="Genomic_DNA"/>
</dbReference>
<evidence type="ECO:0000256" key="1">
    <source>
        <dbReference type="SAM" id="MobiDB-lite"/>
    </source>
</evidence>
<evidence type="ECO:0008006" key="4">
    <source>
        <dbReference type="Google" id="ProtNLM"/>
    </source>
</evidence>
<organism evidence="2 3">
    <name type="scientific">Caldimonas mangrovi</name>
    <dbReference type="NCBI Taxonomy" id="2944811"/>
    <lineage>
        <taxon>Bacteria</taxon>
        <taxon>Pseudomonadati</taxon>
        <taxon>Pseudomonadota</taxon>
        <taxon>Betaproteobacteria</taxon>
        <taxon>Burkholderiales</taxon>
        <taxon>Sphaerotilaceae</taxon>
        <taxon>Caldimonas</taxon>
    </lineage>
</organism>
<sequence>MSAQDTSSPRPAPDLDREKITEAIRQVLLAQGLPPGAAEISLRSYGGTDGKVPALLVLVRLNQWSPQALLASKVIEKRVRDALWRQLQVRIGYVFWRIGSEVSTPFDHLERFPAVARRDRVEPLVAQAAAAGAKMPPSAPVTDWTDLDAPGEAAAPVPRKPQR</sequence>
<evidence type="ECO:0000313" key="2">
    <source>
        <dbReference type="EMBL" id="MCM5678615.1"/>
    </source>
</evidence>
<keyword evidence="3" id="KW-1185">Reference proteome</keyword>
<gene>
    <name evidence="2" type="ORF">M8A51_03605</name>
</gene>
<dbReference type="RefSeq" id="WP_251776756.1">
    <property type="nucleotide sequence ID" value="NZ_JAMKFE010000002.1"/>
</dbReference>
<protein>
    <recommendedName>
        <fullName evidence="4">Ribosome-binding factor A</fullName>
    </recommendedName>
</protein>
<evidence type="ECO:0000313" key="3">
    <source>
        <dbReference type="Proteomes" id="UP001165541"/>
    </source>
</evidence>
<comment type="caution">
    <text evidence="2">The sequence shown here is derived from an EMBL/GenBank/DDBJ whole genome shotgun (WGS) entry which is preliminary data.</text>
</comment>
<accession>A0ABT0YIU3</accession>
<feature type="region of interest" description="Disordered" evidence="1">
    <location>
        <begin position="131"/>
        <end position="163"/>
    </location>
</feature>
<name>A0ABT0YIU3_9BURK</name>
<proteinExistence type="predicted"/>